<organism evidence="2 3">
    <name type="scientific">Haliea salexigens</name>
    <dbReference type="NCBI Taxonomy" id="287487"/>
    <lineage>
        <taxon>Bacteria</taxon>
        <taxon>Pseudomonadati</taxon>
        <taxon>Pseudomonadota</taxon>
        <taxon>Gammaproteobacteria</taxon>
        <taxon>Cellvibrionales</taxon>
        <taxon>Halieaceae</taxon>
        <taxon>Haliea</taxon>
    </lineage>
</organism>
<evidence type="ECO:0000313" key="3">
    <source>
        <dbReference type="Proteomes" id="UP000259273"/>
    </source>
</evidence>
<dbReference type="PANTHER" id="PTHR32022">
    <property type="entry name" value="D-GLUTAMATE CYCLASE, MITOCHONDRIAL"/>
    <property type="match status" value="1"/>
</dbReference>
<accession>A0A3C1KPZ2</accession>
<dbReference type="STRING" id="1121937.GCA_000423125_00424"/>
<dbReference type="PANTHER" id="PTHR32022:SF10">
    <property type="entry name" value="D-GLUTAMATE CYCLASE, MITOCHONDRIAL"/>
    <property type="match status" value="1"/>
</dbReference>
<gene>
    <name evidence="2" type="ORF">DCP75_12755</name>
</gene>
<reference evidence="2 3" key="1">
    <citation type="journal article" date="2018" name="Nat. Biotechnol.">
        <title>A standardized bacterial taxonomy based on genome phylogeny substantially revises the tree of life.</title>
        <authorList>
            <person name="Parks D.H."/>
            <person name="Chuvochina M."/>
            <person name="Waite D.W."/>
            <person name="Rinke C."/>
            <person name="Skarshewski A."/>
            <person name="Chaumeil P.A."/>
            <person name="Hugenholtz P."/>
        </authorList>
    </citation>
    <scope>NUCLEOTIDE SEQUENCE [LARGE SCALE GENOMIC DNA]</scope>
    <source>
        <strain evidence="2">UBA9158</strain>
    </source>
</reference>
<dbReference type="AlphaFoldDB" id="A0A3C1KPZ2"/>
<dbReference type="InterPro" id="IPR025504">
    <property type="entry name" value="GLUCM_C"/>
</dbReference>
<dbReference type="Gene3D" id="3.90.1640.20">
    <property type="entry name" value="TON_0340"/>
    <property type="match status" value="1"/>
</dbReference>
<sequence length="282" mass="29710">MDEQALSEAIETLLVARNPRQMQVARAALPAGYYLRAAQRLRDIRGTVLIGTGFPVAGTFETDGPVGAIALYQALQALGAEPMIACATPLAQVLASAYRILPLEREPADDGSALAAGWLATHAPSAIISIERPGMAADGRYYNMRGEDISAGCGVFDPFLTLADCPTIAIGDGGNEIGMGNIANAIAGLDIQVSVTPCDELLVADVSNWGAYGLLAFLGLWSERDLLAEFSPLATLRYLSERGSVDGVTRKNTLTEDGLPPSESESVIRQLRTLTGFLEAAA</sequence>
<evidence type="ECO:0000313" key="2">
    <source>
        <dbReference type="EMBL" id="HAN28568.1"/>
    </source>
</evidence>
<name>A0A3C1KPZ2_9GAMM</name>
<proteinExistence type="predicted"/>
<dbReference type="Proteomes" id="UP000259273">
    <property type="component" value="Unassembled WGS sequence"/>
</dbReference>
<dbReference type="Pfam" id="PF14336">
    <property type="entry name" value="GLUCM-like_C"/>
    <property type="match status" value="1"/>
</dbReference>
<protein>
    <submittedName>
        <fullName evidence="2">DUF4392 domain-containing protein</fullName>
    </submittedName>
</protein>
<evidence type="ECO:0000259" key="1">
    <source>
        <dbReference type="Pfam" id="PF14336"/>
    </source>
</evidence>
<feature type="domain" description="D-glutamate cyclase-like C-terminal" evidence="1">
    <location>
        <begin position="14"/>
        <end position="272"/>
    </location>
</feature>
<comment type="caution">
    <text evidence="2">The sequence shown here is derived from an EMBL/GenBank/DDBJ whole genome shotgun (WGS) entry which is preliminary data.</text>
</comment>
<dbReference type="EMBL" id="DMND01000174">
    <property type="protein sequence ID" value="HAN28568.1"/>
    <property type="molecule type" value="Genomic_DNA"/>
</dbReference>